<dbReference type="OrthoDB" id="2418606at2759"/>
<accession>A0A9N9IR74</accession>
<sequence>MAGSYDIKKQDTNLLQVYCDENNKHTIYQTDIRYSCSCDYNKQFSLLWRHVLAVHIADKKSIDVNYIGARWIISTAGFTIPQPEKENNFTGNLIDNNEPETELLFFSNYNICKISTNQQLHRSTVDLLKDIETISNRVDHIEINSTLARFVEQLNNKYPLSQEDIGDPIIVKTKGRPTSTKRKKIGAEHVTKKMYICGICNDAEHNSRSCPRK</sequence>
<feature type="non-terminal residue" evidence="1">
    <location>
        <position position="213"/>
    </location>
</feature>
<keyword evidence="2" id="KW-1185">Reference proteome</keyword>
<protein>
    <submittedName>
        <fullName evidence="1">6169_t:CDS:1</fullName>
    </submittedName>
</protein>
<comment type="caution">
    <text evidence="1">The sequence shown here is derived from an EMBL/GenBank/DDBJ whole genome shotgun (WGS) entry which is preliminary data.</text>
</comment>
<name>A0A9N9IR74_9GLOM</name>
<evidence type="ECO:0000313" key="2">
    <source>
        <dbReference type="Proteomes" id="UP000789396"/>
    </source>
</evidence>
<gene>
    <name evidence="1" type="ORF">RFULGI_LOCUS13130</name>
</gene>
<reference evidence="1" key="1">
    <citation type="submission" date="2021-06" db="EMBL/GenBank/DDBJ databases">
        <authorList>
            <person name="Kallberg Y."/>
            <person name="Tangrot J."/>
            <person name="Rosling A."/>
        </authorList>
    </citation>
    <scope>NUCLEOTIDE SEQUENCE</scope>
    <source>
        <strain evidence="1">IN212</strain>
    </source>
</reference>
<dbReference type="Proteomes" id="UP000789396">
    <property type="component" value="Unassembled WGS sequence"/>
</dbReference>
<proteinExistence type="predicted"/>
<dbReference type="AlphaFoldDB" id="A0A9N9IR74"/>
<evidence type="ECO:0000313" key="1">
    <source>
        <dbReference type="EMBL" id="CAG8744605.1"/>
    </source>
</evidence>
<organism evidence="1 2">
    <name type="scientific">Racocetra fulgida</name>
    <dbReference type="NCBI Taxonomy" id="60492"/>
    <lineage>
        <taxon>Eukaryota</taxon>
        <taxon>Fungi</taxon>
        <taxon>Fungi incertae sedis</taxon>
        <taxon>Mucoromycota</taxon>
        <taxon>Glomeromycotina</taxon>
        <taxon>Glomeromycetes</taxon>
        <taxon>Diversisporales</taxon>
        <taxon>Gigasporaceae</taxon>
        <taxon>Racocetra</taxon>
    </lineage>
</organism>
<dbReference type="EMBL" id="CAJVPZ010033546">
    <property type="protein sequence ID" value="CAG8744605.1"/>
    <property type="molecule type" value="Genomic_DNA"/>
</dbReference>